<reference evidence="2 3" key="1">
    <citation type="submission" date="2022-08" db="EMBL/GenBank/DDBJ databases">
        <title>Polyphasic taxonomy analysis of Qipengyuania sp.RS5-5.</title>
        <authorList>
            <person name="Xamxidin M."/>
            <person name="Wu M."/>
        </authorList>
    </citation>
    <scope>NUCLEOTIDE SEQUENCE [LARGE SCALE GENOMIC DNA]</scope>
    <source>
        <strain evidence="2 3">RS5-5</strain>
    </source>
</reference>
<evidence type="ECO:0000256" key="1">
    <source>
        <dbReference type="SAM" id="SignalP"/>
    </source>
</evidence>
<feature type="signal peptide" evidence="1">
    <location>
        <begin position="1"/>
        <end position="22"/>
    </location>
</feature>
<name>A0ABT1XPH2_9SPHN</name>
<protein>
    <recommendedName>
        <fullName evidence="4">Outer membrane assembly lipoprotein YfiO</fullName>
    </recommendedName>
</protein>
<dbReference type="EMBL" id="JANKHH010000003">
    <property type="protein sequence ID" value="MCR2833144.1"/>
    <property type="molecule type" value="Genomic_DNA"/>
</dbReference>
<evidence type="ECO:0000313" key="3">
    <source>
        <dbReference type="Proteomes" id="UP001206067"/>
    </source>
</evidence>
<feature type="chain" id="PRO_5046741907" description="Outer membrane assembly lipoprotein YfiO" evidence="1">
    <location>
        <begin position="23"/>
        <end position="720"/>
    </location>
</feature>
<evidence type="ECO:0000313" key="2">
    <source>
        <dbReference type="EMBL" id="MCR2833144.1"/>
    </source>
</evidence>
<keyword evidence="1" id="KW-0732">Signal</keyword>
<comment type="caution">
    <text evidence="2">The sequence shown here is derived from an EMBL/GenBank/DDBJ whole genome shotgun (WGS) entry which is preliminary data.</text>
</comment>
<sequence>MKRSAWVLGALVACAWATPALASGDYCRPSWRPENPDLDCTSQIAISPGNDSRVNLYLLLLDQADLDGSGRDYPDLEWYTFYGRNFFRWQNLREAWFPLPPLDEESGGDGWSIYGGDRCQTVQTGRAAFLAALDGASALKASDRELLTASRGQVDGTCEEGPGSVKLPEDGGYFVNIGTNGIGDAAMGFMTYLEASASFYGGEWGRAGEYYAKLRDGSIDPWLTETANYMVARTALNEAIESGDDEWGWFDTEKANRAAAKRSEDQFRAYLAKYPEGRYAASAKGLIRKALWLQGEYGKLGTIYGELLQDADPTAEQTARLVEELDDKYLTRSNEPALDSALLLAADDLMRMRSWQYDEAQREYGARGLTAQELAAQATTFAEHPDLYAFLKANHAFYVTKDYRAVRDLLPDDAKRDSYTPLAFSRQYLRGLALHALKDPNEEGFWLELIGGAKGMWQRPAVELALARLWEQQGKVDKVFAEGSPVTDSRIRRMLLGNSAGPEVLKRQIRSTSAPQPERAFALFTALLRQLQHGQYAGFGEDFPFAAQFPLPGENEYGLWNVIDDVNPPLNLFTAGEWSDGYTCPSIDKTAAALARNPKDVDGRLCLGEFYRLNGFDDFQFEYRWEEAAGLPPALGSSDNYPGKATPRHDFYTAIMAERGATKKQRAYALYRAIRCYAPANTNTCGGGDGVAKSQREAWFKTLKRDYGDTSWAKELKYFW</sequence>
<dbReference type="Proteomes" id="UP001206067">
    <property type="component" value="Unassembled WGS sequence"/>
</dbReference>
<proteinExistence type="predicted"/>
<accession>A0ABT1XPH2</accession>
<gene>
    <name evidence="2" type="ORF">NSO95_04235</name>
</gene>
<evidence type="ECO:0008006" key="4">
    <source>
        <dbReference type="Google" id="ProtNLM"/>
    </source>
</evidence>
<keyword evidence="3" id="KW-1185">Reference proteome</keyword>
<dbReference type="RefSeq" id="WP_257594914.1">
    <property type="nucleotide sequence ID" value="NZ_JANKHH010000003.1"/>
</dbReference>
<organism evidence="2 3">
    <name type="scientific">Parerythrobacter lacustris</name>
    <dbReference type="NCBI Taxonomy" id="2969984"/>
    <lineage>
        <taxon>Bacteria</taxon>
        <taxon>Pseudomonadati</taxon>
        <taxon>Pseudomonadota</taxon>
        <taxon>Alphaproteobacteria</taxon>
        <taxon>Sphingomonadales</taxon>
        <taxon>Erythrobacteraceae</taxon>
        <taxon>Parerythrobacter</taxon>
    </lineage>
</organism>